<comment type="cofactor">
    <cofactor evidence="2">
        <name>[4Fe-4S] cluster</name>
        <dbReference type="ChEBI" id="CHEBI:49883"/>
    </cofactor>
</comment>
<evidence type="ECO:0000256" key="5">
    <source>
        <dbReference type="ARBA" id="ARBA00012500"/>
    </source>
</evidence>
<gene>
    <name evidence="19" type="ORF">GCM10018785_42060</name>
</gene>
<dbReference type="InterPro" id="IPR009010">
    <property type="entry name" value="Asp_de-COase-like_dom_sf"/>
</dbReference>
<dbReference type="GO" id="GO:0042128">
    <property type="term" value="P:nitrate assimilation"/>
    <property type="evidence" value="ECO:0007669"/>
    <property type="project" value="UniProtKB-KW"/>
</dbReference>
<comment type="cofactor">
    <cofactor evidence="1">
        <name>Mo-bis(molybdopterin guanine dinucleotide)</name>
        <dbReference type="ChEBI" id="CHEBI:60539"/>
    </cofactor>
</comment>
<keyword evidence="9" id="KW-0500">Molybdenum</keyword>
<keyword evidence="7" id="KW-1003">Cell membrane</keyword>
<evidence type="ECO:0000256" key="16">
    <source>
        <dbReference type="ARBA" id="ARBA00023136"/>
    </source>
</evidence>
<evidence type="ECO:0000259" key="18">
    <source>
        <dbReference type="PROSITE" id="PS51669"/>
    </source>
</evidence>
<evidence type="ECO:0000256" key="9">
    <source>
        <dbReference type="ARBA" id="ARBA00022505"/>
    </source>
</evidence>
<dbReference type="InterPro" id="IPR006656">
    <property type="entry name" value="Mopterin_OxRdtase"/>
</dbReference>
<dbReference type="NCBIfam" id="TIGR01580">
    <property type="entry name" value="narG"/>
    <property type="match status" value="1"/>
</dbReference>
<dbReference type="InterPro" id="IPR006657">
    <property type="entry name" value="MoPterin_dinucl-bd_dom"/>
</dbReference>
<dbReference type="PROSITE" id="PS00490">
    <property type="entry name" value="MOLYBDOPTERIN_PROK_2"/>
    <property type="match status" value="1"/>
</dbReference>
<dbReference type="GO" id="GO:0160182">
    <property type="term" value="F:nitrate reductase (quinone) activity"/>
    <property type="evidence" value="ECO:0007669"/>
    <property type="project" value="UniProtKB-EC"/>
</dbReference>
<dbReference type="PANTHER" id="PTHR43105:SF2">
    <property type="entry name" value="RESPIRATORY NITRATE REDUCTASE 2 ALPHA CHAIN"/>
    <property type="match status" value="1"/>
</dbReference>
<evidence type="ECO:0000256" key="6">
    <source>
        <dbReference type="ARBA" id="ARBA00022448"/>
    </source>
</evidence>
<dbReference type="InterPro" id="IPR006963">
    <property type="entry name" value="Mopterin_OxRdtase_4Fe-4S_dom"/>
</dbReference>
<evidence type="ECO:0000313" key="20">
    <source>
        <dbReference type="Proteomes" id="UP000608024"/>
    </source>
</evidence>
<feature type="domain" description="4Fe-4S Mo/W bis-MGD-type" evidence="18">
    <location>
        <begin position="59"/>
        <end position="123"/>
    </location>
</feature>
<keyword evidence="6" id="KW-0813">Transport</keyword>
<dbReference type="SMART" id="SM00926">
    <property type="entry name" value="Molybdop_Fe4S4"/>
    <property type="match status" value="1"/>
</dbReference>
<dbReference type="SUPFAM" id="SSF50692">
    <property type="entry name" value="ADC-like"/>
    <property type="match status" value="1"/>
</dbReference>
<dbReference type="GO" id="GO:0043546">
    <property type="term" value="F:molybdopterin cofactor binding"/>
    <property type="evidence" value="ECO:0007669"/>
    <property type="project" value="InterPro"/>
</dbReference>
<dbReference type="InterPro" id="IPR006468">
    <property type="entry name" value="NarG"/>
</dbReference>
<evidence type="ECO:0000256" key="7">
    <source>
        <dbReference type="ARBA" id="ARBA00022475"/>
    </source>
</evidence>
<reference evidence="19" key="2">
    <citation type="submission" date="2020-09" db="EMBL/GenBank/DDBJ databases">
        <authorList>
            <person name="Sun Q."/>
            <person name="Ohkuma M."/>
        </authorList>
    </citation>
    <scope>NUCLEOTIDE SEQUENCE</scope>
    <source>
        <strain evidence="19">JCM 4784</strain>
    </source>
</reference>
<dbReference type="PROSITE" id="PS51669">
    <property type="entry name" value="4FE4S_MOW_BIS_MGD"/>
    <property type="match status" value="1"/>
</dbReference>
<evidence type="ECO:0000256" key="10">
    <source>
        <dbReference type="ARBA" id="ARBA00022723"/>
    </source>
</evidence>
<name>A0A918ZUC4_9ACTN</name>
<keyword evidence="14" id="KW-0411">Iron-sulfur</keyword>
<dbReference type="EMBL" id="BNBT01000065">
    <property type="protein sequence ID" value="GHE69097.1"/>
    <property type="molecule type" value="Genomic_DNA"/>
</dbReference>
<keyword evidence="15" id="KW-0534">Nitrate assimilation</keyword>
<evidence type="ECO:0000256" key="17">
    <source>
        <dbReference type="ARBA" id="ARBA00048294"/>
    </source>
</evidence>
<evidence type="ECO:0000256" key="15">
    <source>
        <dbReference type="ARBA" id="ARBA00023063"/>
    </source>
</evidence>
<comment type="similarity">
    <text evidence="4">Belongs to the prokaryotic molybdopterin-containing oxidoreductase family.</text>
</comment>
<keyword evidence="8" id="KW-0004">4Fe-4S</keyword>
<dbReference type="PANTHER" id="PTHR43105">
    <property type="entry name" value="RESPIRATORY NITRATE REDUCTASE"/>
    <property type="match status" value="1"/>
</dbReference>
<evidence type="ECO:0000313" key="19">
    <source>
        <dbReference type="EMBL" id="GHE69097.1"/>
    </source>
</evidence>
<comment type="caution">
    <text evidence="19">The sequence shown here is derived from an EMBL/GenBank/DDBJ whole genome shotgun (WGS) entry which is preliminary data.</text>
</comment>
<reference evidence="19" key="1">
    <citation type="journal article" date="2014" name="Int. J. Syst. Evol. Microbiol.">
        <title>Complete genome sequence of Corynebacterium casei LMG S-19264T (=DSM 44701T), isolated from a smear-ripened cheese.</title>
        <authorList>
            <consortium name="US DOE Joint Genome Institute (JGI-PGF)"/>
            <person name="Walter F."/>
            <person name="Albersmeier A."/>
            <person name="Kalinowski J."/>
            <person name="Ruckert C."/>
        </authorList>
    </citation>
    <scope>NUCLEOTIDE SEQUENCE</scope>
    <source>
        <strain evidence="19">JCM 4784</strain>
    </source>
</reference>
<dbReference type="Proteomes" id="UP000608024">
    <property type="component" value="Unassembled WGS sequence"/>
</dbReference>
<sequence length="1218" mass="134017">MGRLRGRAQARRAVADAAERLLEMGRLLQHAPTTPEGRAVFRTREAVNDQPYRDRWAHDKVVRSTHGVNCTGSCSWQVYVKDGLITWETQATDYPSTGPDRPDYEPRGCPRGAAFSWYTYSPTRIRYPLARGVLVELYRAAKQRLGDPVAAWAEITGDPETRRRYQSARGRGGLVRIGWQEALEIAAAAYVHTLGAHGPDRIAGFSPIPAMSMASHAVGARFHALIGAPMLSFYDWYADLPVASPQVFGDQTDVPESGDWWDAAYLMLWGSNVPVTRTPDAHWMAEARYRGQKVVVVSPDYADSTKFADEWLHPHPGTDGALAQAMGHVILRECFADRQVPYFTDYVKRFTDLPFLVTLEARDGGTYTPGAFVTAADAGLARDAQPETRRWMPVFVDAVTGETVVPNGTLGDRWSKGGAGRWNLDLGDLDPLLSLHGHPGTATAPVTLPRFDEPGGTLRRTVPTTRVGDRLVTTVFDLLLAQYGVARTGLGEPVPYEDAATPCTPAWQEAITSVPARAAVRAAREFARTAEQTQGRCMIVMGAGTNHWFHSDTIYRSFLTLLLLTGCQGVNGGGWAHYVGQEKVRPYAGWQQLATGADWARPSRQMAGTPYWYTHTDQWRYDRTTADALASPTARGALSGMHTADLVAHAARRGWMPAYPTFGANPLTLGRRIRDEAADPTAWVAAEQAAGRLPHAVEDPDDPANWPRVLTVWRAKLIGSSAKGNEFFLRHLLGTADNATAEETPPGERPRDVTWRDQAPRGKLDLLLALDFRMTSTTLFADLVLPAATWYEKHDLSSTDMHPYVHAFSPAIDPPWQARTDFEIFHGLAAEVSRLARGRLDVAYDLVATALQHDTPDEAPPPGPTGPRYAVVERDYRALADRLAALGPLPDEQGMQVKGVTVRTTAESRWLKDRCGTAAEGPARGRPLLDTDVKLCEAILALSGTTNGRVAAEGLRRLAERCGGDSGLGDLAASVAERRIVFSDTQARPVQVGASFEWSGKEAPDRRYAPFTVNTEHRKPWHTFTGRQHFYLDHPWIAEFGEQLPVYRPPLDLAVLGEAPSADADGASVTVRYLTPHSKWSIHSEYQENLLMQTLARGGPVIWISVPDAETIGVADNDWIEAVNPNGVVVARAVVSHRMPPGTVFMYHVQERLVNVPKSERTGRRGGVHNALTRLLVKPTHLIGGHAQLSFAPNYYGPTGNQRDAVTVIRRRSQEVTY</sequence>
<evidence type="ECO:0000256" key="13">
    <source>
        <dbReference type="ARBA" id="ARBA00023004"/>
    </source>
</evidence>
<dbReference type="InterPro" id="IPR006655">
    <property type="entry name" value="Mopterin_OxRdtase_prok_CS"/>
</dbReference>
<dbReference type="InterPro" id="IPR037943">
    <property type="entry name" value="MopB_CT_Nitrate-R-NarG-like"/>
</dbReference>
<evidence type="ECO:0000256" key="4">
    <source>
        <dbReference type="ARBA" id="ARBA00010312"/>
    </source>
</evidence>
<accession>A0A918ZUC4</accession>
<organism evidence="19 20">
    <name type="scientific">Streptomyces longispororuber</name>
    <dbReference type="NCBI Taxonomy" id="68230"/>
    <lineage>
        <taxon>Bacteria</taxon>
        <taxon>Bacillati</taxon>
        <taxon>Actinomycetota</taxon>
        <taxon>Actinomycetes</taxon>
        <taxon>Kitasatosporales</taxon>
        <taxon>Streptomycetaceae</taxon>
        <taxon>Streptomyces</taxon>
    </lineage>
</organism>
<keyword evidence="16" id="KW-0472">Membrane</keyword>
<keyword evidence="20" id="KW-1185">Reference proteome</keyword>
<dbReference type="Pfam" id="PF00384">
    <property type="entry name" value="Molybdopterin"/>
    <property type="match status" value="1"/>
</dbReference>
<dbReference type="Pfam" id="PF01568">
    <property type="entry name" value="Molydop_binding"/>
    <property type="match status" value="1"/>
</dbReference>
<keyword evidence="10" id="KW-0479">Metal-binding</keyword>
<evidence type="ECO:0000256" key="8">
    <source>
        <dbReference type="ARBA" id="ARBA00022485"/>
    </source>
</evidence>
<dbReference type="CDD" id="cd02776">
    <property type="entry name" value="MopB_CT_Nitrate-R-NarG-like"/>
    <property type="match status" value="1"/>
</dbReference>
<protein>
    <recommendedName>
        <fullName evidence="5">nitrate reductase (quinone)</fullName>
        <ecNumber evidence="5">1.7.5.1</ecNumber>
    </recommendedName>
</protein>
<comment type="subcellular location">
    <subcellularLocation>
        <location evidence="3">Cell membrane</location>
        <topology evidence="3">Peripheral membrane protein</topology>
    </subcellularLocation>
</comment>
<dbReference type="EC" id="1.7.5.1" evidence="5"/>
<dbReference type="InterPro" id="IPR027467">
    <property type="entry name" value="MopterinOxRdtase_cofactor_BS"/>
</dbReference>
<dbReference type="GO" id="GO:0005886">
    <property type="term" value="C:plasma membrane"/>
    <property type="evidence" value="ECO:0007669"/>
    <property type="project" value="UniProtKB-SubCell"/>
</dbReference>
<dbReference type="GO" id="GO:0046872">
    <property type="term" value="F:metal ion binding"/>
    <property type="evidence" value="ECO:0007669"/>
    <property type="project" value="UniProtKB-KW"/>
</dbReference>
<dbReference type="SUPFAM" id="SSF53706">
    <property type="entry name" value="Formate dehydrogenase/DMSO reductase, domains 1-3"/>
    <property type="match status" value="1"/>
</dbReference>
<evidence type="ECO:0000256" key="3">
    <source>
        <dbReference type="ARBA" id="ARBA00004202"/>
    </source>
</evidence>
<evidence type="ECO:0000256" key="1">
    <source>
        <dbReference type="ARBA" id="ARBA00001942"/>
    </source>
</evidence>
<dbReference type="RefSeq" id="WP_190137558.1">
    <property type="nucleotide sequence ID" value="NZ_BNBT01000065.1"/>
</dbReference>
<dbReference type="GO" id="GO:0051539">
    <property type="term" value="F:4 iron, 4 sulfur cluster binding"/>
    <property type="evidence" value="ECO:0007669"/>
    <property type="project" value="UniProtKB-KW"/>
</dbReference>
<keyword evidence="12" id="KW-0560">Oxidoreductase</keyword>
<dbReference type="AlphaFoldDB" id="A0A918ZUC4"/>
<comment type="catalytic activity">
    <reaction evidence="17">
        <text>nitrate + a quinol = a quinone + nitrite + H2O</text>
        <dbReference type="Rhea" id="RHEA:56144"/>
        <dbReference type="ChEBI" id="CHEBI:15377"/>
        <dbReference type="ChEBI" id="CHEBI:16301"/>
        <dbReference type="ChEBI" id="CHEBI:17632"/>
        <dbReference type="ChEBI" id="CHEBI:24646"/>
        <dbReference type="ChEBI" id="CHEBI:132124"/>
        <dbReference type="EC" id="1.7.5.1"/>
    </reaction>
</comment>
<proteinExistence type="inferred from homology"/>
<dbReference type="GO" id="GO:0009325">
    <property type="term" value="C:nitrate reductase complex"/>
    <property type="evidence" value="ECO:0007669"/>
    <property type="project" value="InterPro"/>
</dbReference>
<keyword evidence="13" id="KW-0408">Iron</keyword>
<dbReference type="PROSITE" id="PS00551">
    <property type="entry name" value="MOLYBDOPTERIN_PROK_1"/>
    <property type="match status" value="1"/>
</dbReference>
<evidence type="ECO:0000256" key="12">
    <source>
        <dbReference type="ARBA" id="ARBA00023002"/>
    </source>
</evidence>
<dbReference type="InterPro" id="IPR050123">
    <property type="entry name" value="Prok_molybdopt-oxidoreductase"/>
</dbReference>
<dbReference type="Gene3D" id="3.40.50.12440">
    <property type="match status" value="1"/>
</dbReference>
<evidence type="ECO:0000256" key="14">
    <source>
        <dbReference type="ARBA" id="ARBA00023014"/>
    </source>
</evidence>
<evidence type="ECO:0000256" key="11">
    <source>
        <dbReference type="ARBA" id="ARBA00022982"/>
    </source>
</evidence>
<evidence type="ECO:0000256" key="2">
    <source>
        <dbReference type="ARBA" id="ARBA00001966"/>
    </source>
</evidence>
<keyword evidence="11" id="KW-0249">Electron transport</keyword>